<feature type="chain" id="PRO_5041719023" evidence="1">
    <location>
        <begin position="24"/>
        <end position="371"/>
    </location>
</feature>
<sequence>MKICNLSKTILVCSTVSVLTACSAFDLSTGDTIDYKNSRSINTLEIPPGLNSPDYDPTYATLPGGAISAAAVQSGVANSKSNAVLPSNAGAQILREGNVRYLQVAAPADAVWPKLQEFWQVMGIGIKRDEPRVGIMETDWAENKAEIPLDVVRKTLGKAFEGLYDAGARDRFKIRLERPNAQVTNIFLSHERAEEHVSPTGGVKWEYKPAKPQLEGEMLNRLMIFVQGGDPAASRGAAPVAEAAQTSVTANLVSVGGGQPALQVAGAANDTWIRTGVMLGRIGMSIEDQQRAQGVYVATFQGDPSGREKQGFFKRVFKSDRDIAKVGARYQIQVADAGNSSLITIGDADGTPLKPDVARNLLTRLKSEFER</sequence>
<reference evidence="2" key="2">
    <citation type="submission" date="2023-04" db="EMBL/GenBank/DDBJ databases">
        <authorList>
            <person name="Beletskiy A.V."/>
            <person name="Mardanov A.V."/>
            <person name="Ravin N.V."/>
        </authorList>
    </citation>
    <scope>NUCLEOTIDE SEQUENCE</scope>
    <source>
        <strain evidence="2">GKL-01</strain>
    </source>
</reference>
<dbReference type="InterPro" id="IPR010653">
    <property type="entry name" value="NlpB/DapX"/>
</dbReference>
<gene>
    <name evidence="2" type="primary">bamC</name>
    <name evidence="2" type="ORF">QJT80_14925</name>
</gene>
<reference evidence="2" key="1">
    <citation type="journal article" date="2023" name="Int. J. Mol. Sci.">
        <title>Metagenomics Revealed a New Genus 'Candidatus Thiocaldithrix dubininis' gen. nov., sp. nov. and a New Species 'Candidatus Thiothrix putei' sp. nov. in the Family Thiotrichaceae, Some Members of Which Have Traits of Both Na+- and H+-Motive Energetics.</title>
        <authorList>
            <person name="Ravin N.V."/>
            <person name="Muntyan M.S."/>
            <person name="Smolyakov D.D."/>
            <person name="Rudenko T.S."/>
            <person name="Beletsky A.V."/>
            <person name="Mardanov A.V."/>
            <person name="Grabovich M.Y."/>
        </authorList>
    </citation>
    <scope>NUCLEOTIDE SEQUENCE</scope>
    <source>
        <strain evidence="2">GKL-01</strain>
    </source>
</reference>
<dbReference type="Proteomes" id="UP001300672">
    <property type="component" value="Chromosome"/>
</dbReference>
<dbReference type="AlphaFoldDB" id="A0AA95H4S7"/>
<protein>
    <submittedName>
        <fullName evidence="2">Outer membrane protein assembly factor BamC</fullName>
    </submittedName>
</protein>
<dbReference type="InterPro" id="IPR042268">
    <property type="entry name" value="BamC_C"/>
</dbReference>
<evidence type="ECO:0000256" key="1">
    <source>
        <dbReference type="SAM" id="SignalP"/>
    </source>
</evidence>
<dbReference type="EMBL" id="CP124755">
    <property type="protein sequence ID" value="WGZ90756.1"/>
    <property type="molecule type" value="Genomic_DNA"/>
</dbReference>
<keyword evidence="1" id="KW-0732">Signal</keyword>
<feature type="signal peptide" evidence="1">
    <location>
        <begin position="1"/>
        <end position="23"/>
    </location>
</feature>
<dbReference type="Pfam" id="PF06804">
    <property type="entry name" value="Lipoprotein_18"/>
    <property type="match status" value="1"/>
</dbReference>
<proteinExistence type="predicted"/>
<organism evidence="2">
    <name type="scientific">Candidatus Thiocaldithrix dubininis</name>
    <dbReference type="NCBI Taxonomy" id="3080823"/>
    <lineage>
        <taxon>Bacteria</taxon>
        <taxon>Pseudomonadati</taxon>
        <taxon>Pseudomonadota</taxon>
        <taxon>Gammaproteobacteria</taxon>
        <taxon>Thiotrichales</taxon>
        <taxon>Thiotrichaceae</taxon>
        <taxon>Candidatus Thiocaldithrix</taxon>
    </lineage>
</organism>
<dbReference type="KEGG" id="tdu:QJT80_14925"/>
<accession>A0AA95H4S7</accession>
<dbReference type="PROSITE" id="PS51257">
    <property type="entry name" value="PROKAR_LIPOPROTEIN"/>
    <property type="match status" value="1"/>
</dbReference>
<name>A0AA95H4S7_9GAMM</name>
<dbReference type="Gene3D" id="3.30.310.170">
    <property type="entry name" value="Outer membrane protein assembly factor BamC"/>
    <property type="match status" value="1"/>
</dbReference>
<evidence type="ECO:0000313" key="2">
    <source>
        <dbReference type="EMBL" id="WGZ90756.1"/>
    </source>
</evidence>